<dbReference type="AlphaFoldDB" id="A0A401TQI5"/>
<keyword evidence="3" id="KW-1185">Reference proteome</keyword>
<dbReference type="Proteomes" id="UP000287033">
    <property type="component" value="Unassembled WGS sequence"/>
</dbReference>
<comment type="caution">
    <text evidence="2">The sequence shown here is derived from an EMBL/GenBank/DDBJ whole genome shotgun (WGS) entry which is preliminary data.</text>
</comment>
<feature type="region of interest" description="Disordered" evidence="1">
    <location>
        <begin position="49"/>
        <end position="71"/>
    </location>
</feature>
<dbReference type="EMBL" id="BEZZ01149732">
    <property type="protein sequence ID" value="GCC44927.1"/>
    <property type="molecule type" value="Genomic_DNA"/>
</dbReference>
<evidence type="ECO:0000313" key="3">
    <source>
        <dbReference type="Proteomes" id="UP000287033"/>
    </source>
</evidence>
<feature type="compositionally biased region" description="Acidic residues" evidence="1">
    <location>
        <begin position="54"/>
        <end position="64"/>
    </location>
</feature>
<name>A0A401TQI5_CHIPU</name>
<evidence type="ECO:0000313" key="2">
    <source>
        <dbReference type="EMBL" id="GCC44927.1"/>
    </source>
</evidence>
<accession>A0A401TQI5</accession>
<evidence type="ECO:0000256" key="1">
    <source>
        <dbReference type="SAM" id="MobiDB-lite"/>
    </source>
</evidence>
<organism evidence="2 3">
    <name type="scientific">Chiloscyllium punctatum</name>
    <name type="common">Brownbanded bambooshark</name>
    <name type="synonym">Hemiscyllium punctatum</name>
    <dbReference type="NCBI Taxonomy" id="137246"/>
    <lineage>
        <taxon>Eukaryota</taxon>
        <taxon>Metazoa</taxon>
        <taxon>Chordata</taxon>
        <taxon>Craniata</taxon>
        <taxon>Vertebrata</taxon>
        <taxon>Chondrichthyes</taxon>
        <taxon>Elasmobranchii</taxon>
        <taxon>Galeomorphii</taxon>
        <taxon>Galeoidea</taxon>
        <taxon>Orectolobiformes</taxon>
        <taxon>Hemiscylliidae</taxon>
        <taxon>Chiloscyllium</taxon>
    </lineage>
</organism>
<feature type="non-terminal residue" evidence="2">
    <location>
        <position position="1"/>
    </location>
</feature>
<gene>
    <name evidence="2" type="ORF">chiPu_0029163</name>
</gene>
<reference evidence="2 3" key="1">
    <citation type="journal article" date="2018" name="Nat. Ecol. Evol.">
        <title>Shark genomes provide insights into elasmobranch evolution and the origin of vertebrates.</title>
        <authorList>
            <person name="Hara Y"/>
            <person name="Yamaguchi K"/>
            <person name="Onimaru K"/>
            <person name="Kadota M"/>
            <person name="Koyanagi M"/>
            <person name="Keeley SD"/>
            <person name="Tatsumi K"/>
            <person name="Tanaka K"/>
            <person name="Motone F"/>
            <person name="Kageyama Y"/>
            <person name="Nozu R"/>
            <person name="Adachi N"/>
            <person name="Nishimura O"/>
            <person name="Nakagawa R"/>
            <person name="Tanegashima C"/>
            <person name="Kiyatake I"/>
            <person name="Matsumoto R"/>
            <person name="Murakumo K"/>
            <person name="Nishida K"/>
            <person name="Terakita A"/>
            <person name="Kuratani S"/>
            <person name="Sato K"/>
            <person name="Hyodo S Kuraku.S."/>
        </authorList>
    </citation>
    <scope>NUCLEOTIDE SEQUENCE [LARGE SCALE GENOMIC DNA]</scope>
</reference>
<protein>
    <submittedName>
        <fullName evidence="2">Uncharacterized protein</fullName>
    </submittedName>
</protein>
<sequence>YAMLTASQEISPSLQVPAPTPFQFYKDIVQLKDPKADPDDCFVTYGTLNLSEPSQEEDGEDENVCENNPRK</sequence>
<proteinExistence type="predicted"/>